<evidence type="ECO:0000256" key="8">
    <source>
        <dbReference type="ARBA" id="ARBA00023136"/>
    </source>
</evidence>
<comment type="caution">
    <text evidence="10">The sequence shown here is derived from an EMBL/GenBank/DDBJ whole genome shotgun (WGS) entry which is preliminary data.</text>
</comment>
<dbReference type="AlphaFoldDB" id="A0A8H6ZDR0"/>
<feature type="transmembrane region" description="Helical" evidence="9">
    <location>
        <begin position="724"/>
        <end position="745"/>
    </location>
</feature>
<evidence type="ECO:0000313" key="11">
    <source>
        <dbReference type="Proteomes" id="UP000623467"/>
    </source>
</evidence>
<dbReference type="GO" id="GO:0035673">
    <property type="term" value="F:oligopeptide transmembrane transporter activity"/>
    <property type="evidence" value="ECO:0007669"/>
    <property type="project" value="InterPro"/>
</dbReference>
<evidence type="ECO:0000256" key="9">
    <source>
        <dbReference type="SAM" id="Phobius"/>
    </source>
</evidence>
<feature type="transmembrane region" description="Helical" evidence="9">
    <location>
        <begin position="658"/>
        <end position="678"/>
    </location>
</feature>
<keyword evidence="3" id="KW-0813">Transport</keyword>
<evidence type="ECO:0000256" key="4">
    <source>
        <dbReference type="ARBA" id="ARBA00022692"/>
    </source>
</evidence>
<keyword evidence="6" id="KW-0653">Protein transport</keyword>
<dbReference type="NCBIfam" id="TIGR00727">
    <property type="entry name" value="ISP4_OPT"/>
    <property type="match status" value="1"/>
</dbReference>
<feature type="transmembrane region" description="Helical" evidence="9">
    <location>
        <begin position="340"/>
        <end position="358"/>
    </location>
</feature>
<feature type="transmembrane region" description="Helical" evidence="9">
    <location>
        <begin position="300"/>
        <end position="319"/>
    </location>
</feature>
<keyword evidence="7 9" id="KW-1133">Transmembrane helix</keyword>
<dbReference type="GO" id="GO:0016020">
    <property type="term" value="C:membrane"/>
    <property type="evidence" value="ECO:0007669"/>
    <property type="project" value="UniProtKB-SubCell"/>
</dbReference>
<evidence type="ECO:0000256" key="2">
    <source>
        <dbReference type="ARBA" id="ARBA00008807"/>
    </source>
</evidence>
<feature type="transmembrane region" description="Helical" evidence="9">
    <location>
        <begin position="593"/>
        <end position="613"/>
    </location>
</feature>
<evidence type="ECO:0000256" key="1">
    <source>
        <dbReference type="ARBA" id="ARBA00004141"/>
    </source>
</evidence>
<comment type="subcellular location">
    <subcellularLocation>
        <location evidence="1">Membrane</location>
        <topology evidence="1">Multi-pass membrane protein</topology>
    </subcellularLocation>
</comment>
<dbReference type="Proteomes" id="UP000623467">
    <property type="component" value="Unassembled WGS sequence"/>
</dbReference>
<protein>
    <submittedName>
        <fullName evidence="10">OPT-domain-containing protein</fullName>
    </submittedName>
</protein>
<keyword evidence="4 9" id="KW-0812">Transmembrane</keyword>
<feature type="transmembrane region" description="Helical" evidence="9">
    <location>
        <begin position="554"/>
        <end position="581"/>
    </location>
</feature>
<feature type="transmembrane region" description="Helical" evidence="9">
    <location>
        <begin position="414"/>
        <end position="432"/>
    </location>
</feature>
<evidence type="ECO:0000256" key="3">
    <source>
        <dbReference type="ARBA" id="ARBA00022448"/>
    </source>
</evidence>
<dbReference type="Pfam" id="PF03169">
    <property type="entry name" value="OPT"/>
    <property type="match status" value="1"/>
</dbReference>
<organism evidence="10 11">
    <name type="scientific">Mycena sanguinolenta</name>
    <dbReference type="NCBI Taxonomy" id="230812"/>
    <lineage>
        <taxon>Eukaryota</taxon>
        <taxon>Fungi</taxon>
        <taxon>Dikarya</taxon>
        <taxon>Basidiomycota</taxon>
        <taxon>Agaricomycotina</taxon>
        <taxon>Agaricomycetes</taxon>
        <taxon>Agaricomycetidae</taxon>
        <taxon>Agaricales</taxon>
        <taxon>Marasmiineae</taxon>
        <taxon>Mycenaceae</taxon>
        <taxon>Mycena</taxon>
    </lineage>
</organism>
<dbReference type="EMBL" id="JACAZH010000002">
    <property type="protein sequence ID" value="KAF7375424.1"/>
    <property type="molecule type" value="Genomic_DNA"/>
</dbReference>
<proteinExistence type="inferred from homology"/>
<accession>A0A8H6ZDR0</accession>
<feature type="transmembrane region" description="Helical" evidence="9">
    <location>
        <begin position="489"/>
        <end position="506"/>
    </location>
</feature>
<comment type="similarity">
    <text evidence="2">Belongs to the oligopeptide OPT transporter family.</text>
</comment>
<keyword evidence="11" id="KW-1185">Reference proteome</keyword>
<keyword evidence="5" id="KW-0571">Peptide transport</keyword>
<evidence type="ECO:0000256" key="6">
    <source>
        <dbReference type="ARBA" id="ARBA00022927"/>
    </source>
</evidence>
<name>A0A8H6ZDR0_9AGAR</name>
<feature type="transmembrane region" description="Helical" evidence="9">
    <location>
        <begin position="800"/>
        <end position="823"/>
    </location>
</feature>
<feature type="transmembrane region" description="Helical" evidence="9">
    <location>
        <begin position="240"/>
        <end position="260"/>
    </location>
</feature>
<feature type="transmembrane region" description="Helical" evidence="9">
    <location>
        <begin position="370"/>
        <end position="393"/>
    </location>
</feature>
<dbReference type="GO" id="GO:0015031">
    <property type="term" value="P:protein transport"/>
    <property type="evidence" value="ECO:0007669"/>
    <property type="project" value="UniProtKB-KW"/>
</dbReference>
<reference evidence="10" key="1">
    <citation type="submission" date="2020-05" db="EMBL/GenBank/DDBJ databases">
        <title>Mycena genomes resolve the evolution of fungal bioluminescence.</title>
        <authorList>
            <person name="Tsai I.J."/>
        </authorList>
    </citation>
    <scope>NUCLEOTIDE SEQUENCE</scope>
    <source>
        <strain evidence="10">160909Yilan</strain>
    </source>
</reference>
<feature type="transmembrane region" description="Helical" evidence="9">
    <location>
        <begin position="272"/>
        <end position="294"/>
    </location>
</feature>
<keyword evidence="8 9" id="KW-0472">Membrane</keyword>
<sequence length="866" mass="97478">MDSGFKFRIFTSDPFLRAPSILMKWPHFFKTAHPSDPCGGKSSDFLNVEVLAEDTTEVLGGYISADHEHLLEAAAYARTMSVAEVEAVLNRIVDEYEDDPNFPTRILDAANRYLFKNNLKKEQPAEYQRLYDELKVEAAMIAINSPYAEVRAVVDNHDDVNTPVNTFRTWIIGSVLVAAGASLNQFFSIRYPAIGVGPTVAQILAVPLGRLMELLPTKEFVTFGYTWSLNPGPFNPKEHMLITIMANVGFITPYTSNIIWIQYLPLYFNQSWALGFGYQILVALSTSLIGYGLAGLTRRFLVYPASAIWPGNLAQIALNRAFHADKPTVADGWSMSRRRWFLYCFCAMFVYFWFPDFICNALSYFNWMTWISPMNVSLAAITGSVFGLGFNPLPTFDWNQMIADPLINPFFTTFNYFLGALITFPIIVAIWYTNTWNTGYLPINSNYVFDNTGNLYAVAEAVGTDTLFNQTMYENYSPAYLSASYATEYGVFFALYTATLTHTFLYHRREIIHGFSSILSRDKTSGMHKDVHVRLMESYKEVTEWQYLMQVLVFVLRLFLTWIITGASVLLFAIVVGAVGIGVYPTNTAPAVVLYGVFLAIIFCVPVGIISAITNVEVTLNVLAELFSYGFITTYQTINFASDLKLAHYMHIPPQLTFSAQIYATVVSTFVCTGILNFQMTKIPGVCTPDQPNHFICPDVNTFFTASVLWGTLGPKRMFGPGGIYNNLLWCFLIGAILPVPIYFLRKKIKILQYIHTPVLLYGGLIWSPYSLANVWPAVPIAYLFNVFVKKRYIAWWSKYNYVTSTAFSAAIAICGIVIFFGIEWPGIQINWSGNTRPFEGCDGMVCARLPIPDQGYFGPGVSEFH</sequence>
<dbReference type="InterPro" id="IPR004813">
    <property type="entry name" value="OPT"/>
</dbReference>
<dbReference type="OrthoDB" id="9986677at2759"/>
<feature type="transmembrane region" description="Helical" evidence="9">
    <location>
        <begin position="765"/>
        <end position="788"/>
    </location>
</feature>
<gene>
    <name evidence="10" type="ORF">MSAN_00430200</name>
</gene>
<evidence type="ECO:0000256" key="7">
    <source>
        <dbReference type="ARBA" id="ARBA00022989"/>
    </source>
</evidence>
<dbReference type="NCBIfam" id="TIGR00728">
    <property type="entry name" value="OPT_sfam"/>
    <property type="match status" value="1"/>
</dbReference>
<feature type="transmembrane region" description="Helical" evidence="9">
    <location>
        <begin position="620"/>
        <end position="638"/>
    </location>
</feature>
<dbReference type="InterPro" id="IPR004648">
    <property type="entry name" value="Oligpept_transpt"/>
</dbReference>
<evidence type="ECO:0000256" key="5">
    <source>
        <dbReference type="ARBA" id="ARBA00022856"/>
    </source>
</evidence>
<dbReference type="PANTHER" id="PTHR22601">
    <property type="entry name" value="ISP4 LIKE PROTEIN"/>
    <property type="match status" value="1"/>
</dbReference>
<evidence type="ECO:0000313" key="10">
    <source>
        <dbReference type="EMBL" id="KAF7375424.1"/>
    </source>
</evidence>